<gene>
    <name evidence="7" type="ORF">IV74_GL001084</name>
</gene>
<evidence type="ECO:0000256" key="2">
    <source>
        <dbReference type="ARBA" id="ARBA00022679"/>
    </source>
</evidence>
<reference evidence="7 8" key="1">
    <citation type="journal article" date="2015" name="Genome Announc.">
        <title>Expanding the biotechnology potential of lactobacilli through comparative genomics of 213 strains and associated genera.</title>
        <authorList>
            <person name="Sun Z."/>
            <person name="Harris H.M."/>
            <person name="McCann A."/>
            <person name="Guo C."/>
            <person name="Argimon S."/>
            <person name="Zhang W."/>
            <person name="Yang X."/>
            <person name="Jeffery I.B."/>
            <person name="Cooney J.C."/>
            <person name="Kagawa T.F."/>
            <person name="Liu W."/>
            <person name="Song Y."/>
            <person name="Salvetti E."/>
            <person name="Wrobel A."/>
            <person name="Rasinkangas P."/>
            <person name="Parkhill J."/>
            <person name="Rea M.C."/>
            <person name="O'Sullivan O."/>
            <person name="Ritari J."/>
            <person name="Douillard F.P."/>
            <person name="Paul Ross R."/>
            <person name="Yang R."/>
            <person name="Briner A.E."/>
            <person name="Felis G.E."/>
            <person name="de Vos W.M."/>
            <person name="Barrangou R."/>
            <person name="Klaenhammer T.R."/>
            <person name="Caufield P.W."/>
            <person name="Cui Y."/>
            <person name="Zhang H."/>
            <person name="O'Toole P.W."/>
        </authorList>
    </citation>
    <scope>NUCLEOTIDE SEQUENCE [LARGE SCALE GENOMIC DNA]</scope>
    <source>
        <strain evidence="7 8">DSM 20623</strain>
    </source>
</reference>
<evidence type="ECO:0000256" key="3">
    <source>
        <dbReference type="PIRSR" id="PIRSR611554-1"/>
    </source>
</evidence>
<comment type="caution">
    <text evidence="7">The sequence shown here is derived from an EMBL/GenBank/DDBJ whole genome shotgun (WGS) entry which is preliminary data.</text>
</comment>
<evidence type="ECO:0000256" key="1">
    <source>
        <dbReference type="ARBA" id="ARBA00007061"/>
    </source>
</evidence>
<dbReference type="Gene3D" id="3.40.47.10">
    <property type="match status" value="2"/>
</dbReference>
<proteinExistence type="inferred from homology"/>
<dbReference type="GO" id="GO:0004421">
    <property type="term" value="F:hydroxymethylglutaryl-CoA synthase activity"/>
    <property type="evidence" value="ECO:0007669"/>
    <property type="project" value="InterPro"/>
</dbReference>
<keyword evidence="8" id="KW-1185">Reference proteome</keyword>
<dbReference type="NCBIfam" id="TIGR01835">
    <property type="entry name" value="HMG-CoA-S_prok"/>
    <property type="match status" value="1"/>
</dbReference>
<sequence length="388" mass="43333">MKIGIDKISFYTPAFYVDMVELAQARGIDPDKFTIGIGQDKMAFPPVTQDSVTMAANAALSLLDDVDKEKIDLIILGTESGIDQSKAGAVYIHRLLGLNPFARSIEIKEACYGATAGIQMAKEYVANHPESKVLVMGSDIARYGLDTPGESTQGAGAVAVLITKDPRVIALEDDNVFLTGDIMDFWRPVYSETAVVNGKYSTEQYIQFFETIWAEYQRKFTYSLADFTAICFHLPYTKMGRKALNTVIDSVSSEDQERLLENYRLSTLYSRQIGNIYTGSLYLSVISLLDHQTSLKAGDRLGFFSYGSGAVAEFFSGTLQKNFQDYITAKDHQDLLDKRKKLSISEYEKRFNQQLPTDGSTMKIESTDDPAEIVLTGITEHMRQYLKK</sequence>
<evidence type="ECO:0000259" key="5">
    <source>
        <dbReference type="Pfam" id="PF01154"/>
    </source>
</evidence>
<evidence type="ECO:0000313" key="8">
    <source>
        <dbReference type="Proteomes" id="UP000051658"/>
    </source>
</evidence>
<name>A0A0R2I5T0_CARDV</name>
<dbReference type="Proteomes" id="UP000051658">
    <property type="component" value="Unassembled WGS sequence"/>
</dbReference>
<protein>
    <submittedName>
        <fullName evidence="7">Hydroxymethylglutaryl-CoA synthase</fullName>
    </submittedName>
</protein>
<dbReference type="AlphaFoldDB" id="A0A0R2I5T0"/>
<feature type="domain" description="Hydroxymethylglutaryl-coenzyme A synthase N-terminal" evidence="5">
    <location>
        <begin position="2"/>
        <end position="164"/>
    </location>
</feature>
<accession>A0A0R2I5T0</accession>
<dbReference type="GO" id="GO:0006084">
    <property type="term" value="P:acetyl-CoA metabolic process"/>
    <property type="evidence" value="ECO:0007669"/>
    <property type="project" value="InterPro"/>
</dbReference>
<feature type="active site" description="Acyl-thioester intermediate" evidence="3">
    <location>
        <position position="111"/>
    </location>
</feature>
<feature type="binding site" evidence="4">
    <location>
        <position position="275"/>
    </location>
    <ligand>
        <name>(3S)-3-hydroxy-3-methylglutaryl-CoA</name>
        <dbReference type="ChEBI" id="CHEBI:43074"/>
    </ligand>
</feature>
<dbReference type="Pfam" id="PF08540">
    <property type="entry name" value="HMG_CoA_synt_C"/>
    <property type="match status" value="2"/>
</dbReference>
<dbReference type="PATRIC" id="fig|1449336.4.peg.1109"/>
<evidence type="ECO:0000313" key="7">
    <source>
        <dbReference type="EMBL" id="KRN57829.1"/>
    </source>
</evidence>
<dbReference type="InterPro" id="IPR013746">
    <property type="entry name" value="HMG_CoA_synt_C_dom"/>
</dbReference>
<dbReference type="SUPFAM" id="SSF53901">
    <property type="entry name" value="Thiolase-like"/>
    <property type="match status" value="2"/>
</dbReference>
<feature type="binding site" evidence="4">
    <location>
        <position position="29"/>
    </location>
    <ligand>
        <name>(3S)-3-hydroxy-3-methylglutaryl-CoA</name>
        <dbReference type="ChEBI" id="CHEBI:43074"/>
    </ligand>
</feature>
<dbReference type="PANTHER" id="PTHR43323:SF2">
    <property type="entry name" value="HYDROXYMETHYLGLUTARYL-COA SYNTHASE"/>
    <property type="match status" value="1"/>
</dbReference>
<feature type="domain" description="Hydroxymethylglutaryl-coenzyme A synthase C-terminal" evidence="6">
    <location>
        <begin position="182"/>
        <end position="249"/>
    </location>
</feature>
<dbReference type="EMBL" id="JQBS01000001">
    <property type="protein sequence ID" value="KRN57829.1"/>
    <property type="molecule type" value="Genomic_DNA"/>
</dbReference>
<dbReference type="InterPro" id="IPR011554">
    <property type="entry name" value="HMG_CoA_synthase_prok"/>
</dbReference>
<comment type="similarity">
    <text evidence="1">Belongs to the thiolase-like superfamily. HMG-CoA synthase family.</text>
</comment>
<evidence type="ECO:0000259" key="6">
    <source>
        <dbReference type="Pfam" id="PF08540"/>
    </source>
</evidence>
<feature type="domain" description="Hydroxymethylglutaryl-coenzyme A synthase C-terminal" evidence="6">
    <location>
        <begin position="265"/>
        <end position="353"/>
    </location>
</feature>
<dbReference type="PANTHER" id="PTHR43323">
    <property type="entry name" value="3-HYDROXY-3-METHYLGLUTARYL COENZYME A SYNTHASE"/>
    <property type="match status" value="1"/>
</dbReference>
<dbReference type="InterPro" id="IPR016039">
    <property type="entry name" value="Thiolase-like"/>
</dbReference>
<dbReference type="CDD" id="cd00827">
    <property type="entry name" value="init_cond_enzymes"/>
    <property type="match status" value="1"/>
</dbReference>
<dbReference type="InterPro" id="IPR013528">
    <property type="entry name" value="HMG_CoA_synth_N"/>
</dbReference>
<feature type="binding site" evidence="4">
    <location>
        <position position="143"/>
    </location>
    <ligand>
        <name>(3S)-3-hydroxy-3-methylglutaryl-CoA</name>
        <dbReference type="ChEBI" id="CHEBI:43074"/>
    </ligand>
</feature>
<feature type="binding site" evidence="4">
    <location>
        <position position="242"/>
    </location>
    <ligand>
        <name>(3S)-3-hydroxy-3-methylglutaryl-CoA</name>
        <dbReference type="ChEBI" id="CHEBI:43074"/>
    </ligand>
</feature>
<feature type="active site" description="Proton donor/acceptor" evidence="3">
    <location>
        <position position="79"/>
    </location>
</feature>
<dbReference type="eggNOG" id="COG3425">
    <property type="taxonomic scope" value="Bacteria"/>
</dbReference>
<feature type="active site" description="Proton donor/acceptor" evidence="3">
    <location>
        <position position="233"/>
    </location>
</feature>
<dbReference type="RefSeq" id="WP_034568430.1">
    <property type="nucleotide sequence ID" value="NZ_JQBS01000001.1"/>
</dbReference>
<organism evidence="7 8">
    <name type="scientific">Carnobacterium divergens DSM 20623</name>
    <dbReference type="NCBI Taxonomy" id="1449336"/>
    <lineage>
        <taxon>Bacteria</taxon>
        <taxon>Bacillati</taxon>
        <taxon>Bacillota</taxon>
        <taxon>Bacilli</taxon>
        <taxon>Lactobacillales</taxon>
        <taxon>Carnobacteriaceae</taxon>
        <taxon>Carnobacterium</taxon>
    </lineage>
</organism>
<dbReference type="GeneID" id="89589591"/>
<keyword evidence="2" id="KW-0808">Transferase</keyword>
<evidence type="ECO:0000256" key="4">
    <source>
        <dbReference type="PIRSR" id="PIRSR611554-2"/>
    </source>
</evidence>
<dbReference type="Pfam" id="PF01154">
    <property type="entry name" value="HMG_CoA_synt_N"/>
    <property type="match status" value="1"/>
</dbReference>